<accession>A0A117N478</accession>
<dbReference type="Proteomes" id="UP000053176">
    <property type="component" value="Unassembled WGS sequence"/>
</dbReference>
<proteinExistence type="predicted"/>
<reference evidence="2 3" key="1">
    <citation type="submission" date="2015-12" db="EMBL/GenBank/DDBJ databases">
        <title>Draft genome sequence of Mesorhizobium sp. UFLA 01-765, a multitolerant efficient symbiont and plant-growth promoting strain isolated from Zn-mining soil using Leucaena leucocephala as a trap plant.</title>
        <authorList>
            <person name="Rangel W.M."/>
            <person name="Thijs S."/>
            <person name="Longatti S.M."/>
            <person name="Moreira F.M."/>
            <person name="Weyens N."/>
            <person name="Vangronsveld J."/>
            <person name="Van Hamme J.D."/>
            <person name="Bottos E.M."/>
            <person name="Rineau F."/>
        </authorList>
    </citation>
    <scope>NUCLEOTIDE SEQUENCE [LARGE SCALE GENOMIC DNA]</scope>
    <source>
        <strain evidence="2 3">UFLA 01-765</strain>
    </source>
</reference>
<dbReference type="Pfam" id="PF07791">
    <property type="entry name" value="Imm11"/>
    <property type="match status" value="1"/>
</dbReference>
<dbReference type="EMBL" id="LPWA01000068">
    <property type="protein sequence ID" value="KUM27743.1"/>
    <property type="molecule type" value="Genomic_DNA"/>
</dbReference>
<gene>
    <name evidence="2" type="ORF">AU467_15240</name>
</gene>
<dbReference type="InterPro" id="IPR012433">
    <property type="entry name" value="Imm11"/>
</dbReference>
<dbReference type="AlphaFoldDB" id="A0A117N478"/>
<sequence length="179" mass="20269">MTTIYEFAVVEGQEWVLPVDDSYYEVFFSLDGTPLGSWEPPVMRRVSEGDPVYSDFPWLGEHAPLLRKPAVDALEAPLLAYGELVPLRGEKVWLFNVTKVIDALDKERSEIVYFDNGDILAIEQYAFDVDKVGTAEVFKLPMRASPVFVNDVFVDRVRKAGLRTVSFKQRWISGESTGD</sequence>
<evidence type="ECO:0000313" key="2">
    <source>
        <dbReference type="EMBL" id="KUM27743.1"/>
    </source>
</evidence>
<dbReference type="OrthoDB" id="8072781at2"/>
<organism evidence="2 3">
    <name type="scientific">Rhizobium loti</name>
    <name type="common">Mesorhizobium loti</name>
    <dbReference type="NCBI Taxonomy" id="381"/>
    <lineage>
        <taxon>Bacteria</taxon>
        <taxon>Pseudomonadati</taxon>
        <taxon>Pseudomonadota</taxon>
        <taxon>Alphaproteobacteria</taxon>
        <taxon>Hyphomicrobiales</taxon>
        <taxon>Phyllobacteriaceae</taxon>
        <taxon>Mesorhizobium</taxon>
    </lineage>
</organism>
<feature type="domain" description="Immunity MXAN-0049 protein" evidence="1">
    <location>
        <begin position="88"/>
        <end position="168"/>
    </location>
</feature>
<protein>
    <recommendedName>
        <fullName evidence="1">Immunity MXAN-0049 protein domain-containing protein</fullName>
    </recommendedName>
</protein>
<name>A0A117N478_RHILI</name>
<comment type="caution">
    <text evidence="2">The sequence shown here is derived from an EMBL/GenBank/DDBJ whole genome shotgun (WGS) entry which is preliminary data.</text>
</comment>
<evidence type="ECO:0000259" key="1">
    <source>
        <dbReference type="Pfam" id="PF07791"/>
    </source>
</evidence>
<evidence type="ECO:0000313" key="3">
    <source>
        <dbReference type="Proteomes" id="UP000053176"/>
    </source>
</evidence>